<dbReference type="EMBL" id="MN873693">
    <property type="protein sequence ID" value="QIN54651.1"/>
    <property type="molecule type" value="Genomic_DNA"/>
</dbReference>
<reference evidence="1" key="1">
    <citation type="submission" date="2019-12" db="EMBL/GenBank/DDBJ databases">
        <title>The DNA Methylation Landscape of Giant Viruses.</title>
        <authorList>
            <person name="Jeudy S."/>
            <person name="Rigou S."/>
            <person name="Alempic J.-M."/>
            <person name="Claverie J.-M."/>
            <person name="Abergel C."/>
            <person name="Legendre M."/>
        </authorList>
    </citation>
    <scope>NUCLEOTIDE SEQUENCE</scope>
    <source>
        <strain evidence="1">P4</strain>
    </source>
</reference>
<evidence type="ECO:0000313" key="1">
    <source>
        <dbReference type="EMBL" id="QIN54651.1"/>
    </source>
</evidence>
<evidence type="ECO:0000313" key="2">
    <source>
        <dbReference type="Proteomes" id="UP001224087"/>
    </source>
</evidence>
<gene>
    <name evidence="1" type="primary">ck526</name>
</gene>
<dbReference type="Proteomes" id="UP001224087">
    <property type="component" value="Segment"/>
</dbReference>
<proteinExistence type="predicted"/>
<accession>A0A6G8MYL0</accession>
<protein>
    <submittedName>
        <fullName evidence="1">Uncharacterized protein</fullName>
    </submittedName>
</protein>
<organism evidence="1 2">
    <name type="scientific">Cedratvirus kamchatka</name>
    <dbReference type="NCBI Taxonomy" id="2716914"/>
    <lineage>
        <taxon>Viruses</taxon>
        <taxon>Pithoviruses</taxon>
        <taxon>Orthocedratvirinae</taxon>
        <taxon>Alphacedratvirus</taxon>
        <taxon>Alphacedratvirus rossiense</taxon>
    </lineage>
</organism>
<keyword evidence="2" id="KW-1185">Reference proteome</keyword>
<name>A0A6G8MYL0_9VIRU</name>
<sequence>MSLLSTLLVGYQSYQKASLVLILPMRTSLLTRTSLVESMFGASGSHENLFTNQN</sequence>